<dbReference type="AlphaFoldDB" id="A0A167Q6M3"/>
<proteinExistence type="predicted"/>
<sequence length="126" mass="13785">MVKKKDDFIQSAVKPEMWGNPTSDNSSSNFKQKPIVPMSQYSALSSALLLGIYMCVCDVLKADFLVFPELKLPVLSVGSQMPVQKLKGQKCPKDGHSNAKKKKCTSDLGKCFLEIQSNKGSVSESP</sequence>
<dbReference type="InParanoid" id="A0A167Q6M3"/>
<evidence type="ECO:0000313" key="1">
    <source>
        <dbReference type="EMBL" id="OAD79164.1"/>
    </source>
</evidence>
<gene>
    <name evidence="1" type="ORF">PHYBLDRAFT_162242</name>
</gene>
<dbReference type="Proteomes" id="UP000077315">
    <property type="component" value="Unassembled WGS sequence"/>
</dbReference>
<reference evidence="2" key="1">
    <citation type="submission" date="2015-06" db="EMBL/GenBank/DDBJ databases">
        <title>Expansion of signal transduction pathways in fungi by whole-genome duplication.</title>
        <authorList>
            <consortium name="DOE Joint Genome Institute"/>
            <person name="Corrochano L.M."/>
            <person name="Kuo A."/>
            <person name="Marcet-Houben M."/>
            <person name="Polaino S."/>
            <person name="Salamov A."/>
            <person name="Villalobos J.M."/>
            <person name="Alvarez M.I."/>
            <person name="Avalos J."/>
            <person name="Benito E.P."/>
            <person name="Benoit I."/>
            <person name="Burger G."/>
            <person name="Camino L.P."/>
            <person name="Canovas D."/>
            <person name="Cerda-Olmedo E."/>
            <person name="Cheng J.-F."/>
            <person name="Dominguez A."/>
            <person name="Elias M."/>
            <person name="Eslava A.P."/>
            <person name="Glaser F."/>
            <person name="Grimwood J."/>
            <person name="Gutierrez G."/>
            <person name="Heitman J."/>
            <person name="Henrissat B."/>
            <person name="Iturriaga E.A."/>
            <person name="Lang B.F."/>
            <person name="Lavin J.L."/>
            <person name="Lee S."/>
            <person name="Li W."/>
            <person name="Lindquist E."/>
            <person name="Lopez-Garcia S."/>
            <person name="Luque E.M."/>
            <person name="Marcos A.T."/>
            <person name="Martin J."/>
            <person name="McCluskey K."/>
            <person name="Medina H.R."/>
            <person name="Miralles-Duran A."/>
            <person name="Miyazaki A."/>
            <person name="Munoz-Torres E."/>
            <person name="Oguiza J.A."/>
            <person name="Ohm R."/>
            <person name="Olmedo M."/>
            <person name="Orejas M."/>
            <person name="Ortiz-Castellanos L."/>
            <person name="Pisabarro A.G."/>
            <person name="Rodriguez-Romero J."/>
            <person name="Ruiz-Herrera J."/>
            <person name="Ruiz-Vazquez R."/>
            <person name="Sanz C."/>
            <person name="Schackwitz W."/>
            <person name="Schmutz J."/>
            <person name="Shahriari M."/>
            <person name="Shelest E."/>
            <person name="Silva-Franco F."/>
            <person name="Soanes D."/>
            <person name="Syed K."/>
            <person name="Tagua V.G."/>
            <person name="Talbot N.J."/>
            <person name="Thon M."/>
            <person name="De vries R.P."/>
            <person name="Wiebenga A."/>
            <person name="Yadav J.S."/>
            <person name="Braun E.L."/>
            <person name="Baker S."/>
            <person name="Garre V."/>
            <person name="Horwitz B."/>
            <person name="Torres-Martinez S."/>
            <person name="Idnurm A."/>
            <person name="Herrera-Estrella A."/>
            <person name="Gabaldon T."/>
            <person name="Grigoriev I.V."/>
        </authorList>
    </citation>
    <scope>NUCLEOTIDE SEQUENCE [LARGE SCALE GENOMIC DNA]</scope>
    <source>
        <strain evidence="2">NRRL 1555(-)</strain>
    </source>
</reference>
<keyword evidence="2" id="KW-1185">Reference proteome</keyword>
<dbReference type="RefSeq" id="XP_018297204.1">
    <property type="nucleotide sequence ID" value="XM_018434591.1"/>
</dbReference>
<evidence type="ECO:0000313" key="2">
    <source>
        <dbReference type="Proteomes" id="UP000077315"/>
    </source>
</evidence>
<accession>A0A167Q6M3</accession>
<name>A0A167Q6M3_PHYB8</name>
<protein>
    <submittedName>
        <fullName evidence="1">Uncharacterized protein</fullName>
    </submittedName>
</protein>
<organism evidence="1 2">
    <name type="scientific">Phycomyces blakesleeanus (strain ATCC 8743b / DSM 1359 / FGSC 10004 / NBRC 33097 / NRRL 1555)</name>
    <dbReference type="NCBI Taxonomy" id="763407"/>
    <lineage>
        <taxon>Eukaryota</taxon>
        <taxon>Fungi</taxon>
        <taxon>Fungi incertae sedis</taxon>
        <taxon>Mucoromycota</taxon>
        <taxon>Mucoromycotina</taxon>
        <taxon>Mucoromycetes</taxon>
        <taxon>Mucorales</taxon>
        <taxon>Phycomycetaceae</taxon>
        <taxon>Phycomyces</taxon>
    </lineage>
</organism>
<dbReference type="VEuPathDB" id="FungiDB:PHYBLDRAFT_162242"/>
<dbReference type="EMBL" id="KV440972">
    <property type="protein sequence ID" value="OAD79164.1"/>
    <property type="molecule type" value="Genomic_DNA"/>
</dbReference>
<dbReference type="GeneID" id="28995497"/>